<dbReference type="InterPro" id="IPR042099">
    <property type="entry name" value="ANL_N_sf"/>
</dbReference>
<dbReference type="CDD" id="cd04433">
    <property type="entry name" value="AFD_class_I"/>
    <property type="match status" value="1"/>
</dbReference>
<dbReference type="Pfam" id="PF00501">
    <property type="entry name" value="AMP-binding"/>
    <property type="match status" value="1"/>
</dbReference>
<reference evidence="5" key="1">
    <citation type="submission" date="2018-05" db="EMBL/GenBank/DDBJ databases">
        <authorList>
            <person name="Lanie J.A."/>
            <person name="Ng W.-L."/>
            <person name="Kazmierczak K.M."/>
            <person name="Andrzejewski T.M."/>
            <person name="Davidsen T.M."/>
            <person name="Wayne K.J."/>
            <person name="Tettelin H."/>
            <person name="Glass J.I."/>
            <person name="Rusch D."/>
            <person name="Podicherti R."/>
            <person name="Tsui H.-C.T."/>
            <person name="Winkler M.E."/>
        </authorList>
    </citation>
    <scope>NUCLEOTIDE SEQUENCE</scope>
</reference>
<dbReference type="PANTHER" id="PTHR43201">
    <property type="entry name" value="ACYL-COA SYNTHETASE"/>
    <property type="match status" value="1"/>
</dbReference>
<dbReference type="InterPro" id="IPR000873">
    <property type="entry name" value="AMP-dep_synth/lig_dom"/>
</dbReference>
<feature type="domain" description="AMP-dependent synthetase/ligase" evidence="3">
    <location>
        <begin position="3"/>
        <end position="153"/>
    </location>
</feature>
<evidence type="ECO:0000313" key="5">
    <source>
        <dbReference type="EMBL" id="SVB85662.1"/>
    </source>
</evidence>
<dbReference type="InterPro" id="IPR025110">
    <property type="entry name" value="AMP-bd_C"/>
</dbReference>
<accession>A0A382HES8</accession>
<dbReference type="AlphaFoldDB" id="A0A382HES8"/>
<dbReference type="GO" id="GO:0031956">
    <property type="term" value="F:medium-chain fatty acid-CoA ligase activity"/>
    <property type="evidence" value="ECO:0007669"/>
    <property type="project" value="TreeGrafter"/>
</dbReference>
<protein>
    <recommendedName>
        <fullName evidence="6">AMP-dependent synthetase/ligase domain-containing protein</fullName>
    </recommendedName>
</protein>
<feature type="domain" description="AMP-binding enzyme C-terminal" evidence="4">
    <location>
        <begin position="203"/>
        <end position="277"/>
    </location>
</feature>
<sequence length="285" mass="32059">GLGCLHASLFVGATLVVLENAMDTMLILESIKKNSATTLAAIPLTLTKILKEHNSIISDYLSRIRLIITNSTSIPVETVKNYQKILKNGKLATYYGLTEASRSTFMVFDRLGKENSVGIPPEGIKIKIQNDSSNELESGEILIKGKNVITKYWNNVQADENIIDNWLRTGDLGHKDSDGYLYLDGRLDNLINTAGEKVLPEDIEKVVKVLTGIDDVIAVGMKNEMFGQVVKIFVQKSFYSKITKSDILTHCIKNLERFKVPREIEFVENFSRNEFGKIQRFKLQQ</sequence>
<feature type="non-terminal residue" evidence="5">
    <location>
        <position position="1"/>
    </location>
</feature>
<evidence type="ECO:0000256" key="1">
    <source>
        <dbReference type="ARBA" id="ARBA00006432"/>
    </source>
</evidence>
<organism evidence="5">
    <name type="scientific">marine metagenome</name>
    <dbReference type="NCBI Taxonomy" id="408172"/>
    <lineage>
        <taxon>unclassified sequences</taxon>
        <taxon>metagenomes</taxon>
        <taxon>ecological metagenomes</taxon>
    </lineage>
</organism>
<evidence type="ECO:0000259" key="4">
    <source>
        <dbReference type="Pfam" id="PF13193"/>
    </source>
</evidence>
<dbReference type="GO" id="GO:0006631">
    <property type="term" value="P:fatty acid metabolic process"/>
    <property type="evidence" value="ECO:0007669"/>
    <property type="project" value="TreeGrafter"/>
</dbReference>
<comment type="similarity">
    <text evidence="1">Belongs to the ATP-dependent AMP-binding enzyme family.</text>
</comment>
<evidence type="ECO:0000259" key="3">
    <source>
        <dbReference type="Pfam" id="PF00501"/>
    </source>
</evidence>
<proteinExistence type="inferred from homology"/>
<dbReference type="Pfam" id="PF13193">
    <property type="entry name" value="AMP-binding_C"/>
    <property type="match status" value="1"/>
</dbReference>
<dbReference type="Gene3D" id="3.40.50.12780">
    <property type="entry name" value="N-terminal domain of ligase-like"/>
    <property type="match status" value="1"/>
</dbReference>
<gene>
    <name evidence="5" type="ORF">METZ01_LOCUS238516</name>
</gene>
<dbReference type="PANTHER" id="PTHR43201:SF5">
    <property type="entry name" value="MEDIUM-CHAIN ACYL-COA LIGASE ACSF2, MITOCHONDRIAL"/>
    <property type="match status" value="1"/>
</dbReference>
<dbReference type="SUPFAM" id="SSF56801">
    <property type="entry name" value="Acetyl-CoA synthetase-like"/>
    <property type="match status" value="1"/>
</dbReference>
<dbReference type="Gene3D" id="3.30.300.30">
    <property type="match status" value="1"/>
</dbReference>
<keyword evidence="2" id="KW-0436">Ligase</keyword>
<evidence type="ECO:0008006" key="6">
    <source>
        <dbReference type="Google" id="ProtNLM"/>
    </source>
</evidence>
<evidence type="ECO:0000256" key="2">
    <source>
        <dbReference type="ARBA" id="ARBA00022598"/>
    </source>
</evidence>
<dbReference type="InterPro" id="IPR045851">
    <property type="entry name" value="AMP-bd_C_sf"/>
</dbReference>
<name>A0A382HES8_9ZZZZ</name>
<dbReference type="EMBL" id="UINC01060788">
    <property type="protein sequence ID" value="SVB85662.1"/>
    <property type="molecule type" value="Genomic_DNA"/>
</dbReference>